<accession>A0A267MQH7</accession>
<dbReference type="Gene3D" id="3.40.1350.10">
    <property type="match status" value="1"/>
</dbReference>
<dbReference type="RefSeq" id="WP_095129955.1">
    <property type="nucleotide sequence ID" value="NZ_NIBG01000001.1"/>
</dbReference>
<dbReference type="InterPro" id="IPR052906">
    <property type="entry name" value="Type_IV_Methyl-Rstrct_Enzyme"/>
</dbReference>
<dbReference type="GO" id="GO:0015666">
    <property type="term" value="F:restriction endodeoxyribonuclease activity"/>
    <property type="evidence" value="ECO:0007669"/>
    <property type="project" value="TreeGrafter"/>
</dbReference>
<keyword evidence="4" id="KW-1185">Reference proteome</keyword>
<proteinExistence type="predicted"/>
<dbReference type="Pfam" id="PF04471">
    <property type="entry name" value="Mrr_cat"/>
    <property type="match status" value="1"/>
</dbReference>
<evidence type="ECO:0000256" key="1">
    <source>
        <dbReference type="SAM" id="Phobius"/>
    </source>
</evidence>
<dbReference type="InterPro" id="IPR011335">
    <property type="entry name" value="Restrct_endonuc-II-like"/>
</dbReference>
<reference evidence="3 4" key="1">
    <citation type="submission" date="2017-06" db="EMBL/GenBank/DDBJ databases">
        <title>Draft genome sequence of anaerobic fermentative bacterium Anaeromicrobium sediminis DY2726D isolated from West Pacific Ocean sediments.</title>
        <authorList>
            <person name="Zeng X."/>
        </authorList>
    </citation>
    <scope>NUCLEOTIDE SEQUENCE [LARGE SCALE GENOMIC DNA]</scope>
    <source>
        <strain evidence="3 4">DY2726D</strain>
    </source>
</reference>
<dbReference type="InterPro" id="IPR007560">
    <property type="entry name" value="Restrct_endonuc_IV_Mrr"/>
</dbReference>
<evidence type="ECO:0000259" key="2">
    <source>
        <dbReference type="Pfam" id="PF04471"/>
    </source>
</evidence>
<evidence type="ECO:0000313" key="4">
    <source>
        <dbReference type="Proteomes" id="UP000216024"/>
    </source>
</evidence>
<feature type="domain" description="Restriction endonuclease type IV Mrr" evidence="2">
    <location>
        <begin position="50"/>
        <end position="178"/>
    </location>
</feature>
<keyword evidence="1" id="KW-0472">Membrane</keyword>
<keyword evidence="1" id="KW-0812">Transmembrane</keyword>
<dbReference type="OrthoDB" id="1426324at2"/>
<dbReference type="PANTHER" id="PTHR30015">
    <property type="entry name" value="MRR RESTRICTION SYSTEM PROTEIN"/>
    <property type="match status" value="1"/>
</dbReference>
<dbReference type="EMBL" id="NIBG01000001">
    <property type="protein sequence ID" value="PAB60980.1"/>
    <property type="molecule type" value="Genomic_DNA"/>
</dbReference>
<sequence>MSINVAMAIIFGVVIINITNVVYKYFRSIELANIEIKKFLYGIHSRRNLYNLTAREFEEWTALFLRKIGYEEVFVTSITSDGGKDIVCKNNGQKIYVECKKFMYQELAELLNYNGENVSAVNVGREIVQKLVGAMVGDGVHKGIIITTSSFNKNALEYIEKLPKEYQIELIDGKTLCKRYEEIISEEFGISKPIPFVDLVKNFHINLPKRK</sequence>
<dbReference type="SUPFAM" id="SSF52980">
    <property type="entry name" value="Restriction endonuclease-like"/>
    <property type="match status" value="1"/>
</dbReference>
<protein>
    <recommendedName>
        <fullName evidence="2">Restriction endonuclease type IV Mrr domain-containing protein</fullName>
    </recommendedName>
</protein>
<name>A0A267MQH7_9FIRM</name>
<dbReference type="Proteomes" id="UP000216024">
    <property type="component" value="Unassembled WGS sequence"/>
</dbReference>
<evidence type="ECO:0000313" key="3">
    <source>
        <dbReference type="EMBL" id="PAB60980.1"/>
    </source>
</evidence>
<organism evidence="3 4">
    <name type="scientific">Anaeromicrobium sediminis</name>
    <dbReference type="NCBI Taxonomy" id="1478221"/>
    <lineage>
        <taxon>Bacteria</taxon>
        <taxon>Bacillati</taxon>
        <taxon>Bacillota</taxon>
        <taxon>Clostridia</taxon>
        <taxon>Peptostreptococcales</taxon>
        <taxon>Thermotaleaceae</taxon>
        <taxon>Anaeromicrobium</taxon>
    </lineage>
</organism>
<feature type="transmembrane region" description="Helical" evidence="1">
    <location>
        <begin position="6"/>
        <end position="26"/>
    </location>
</feature>
<keyword evidence="1" id="KW-1133">Transmembrane helix</keyword>
<dbReference type="GO" id="GO:0003677">
    <property type="term" value="F:DNA binding"/>
    <property type="evidence" value="ECO:0007669"/>
    <property type="project" value="InterPro"/>
</dbReference>
<dbReference type="PANTHER" id="PTHR30015:SF7">
    <property type="entry name" value="TYPE IV METHYL-DIRECTED RESTRICTION ENZYME ECOKMRR"/>
    <property type="match status" value="1"/>
</dbReference>
<gene>
    <name evidence="3" type="ORF">CCE28_00680</name>
</gene>
<comment type="caution">
    <text evidence="3">The sequence shown here is derived from an EMBL/GenBank/DDBJ whole genome shotgun (WGS) entry which is preliminary data.</text>
</comment>
<dbReference type="GO" id="GO:0009307">
    <property type="term" value="P:DNA restriction-modification system"/>
    <property type="evidence" value="ECO:0007669"/>
    <property type="project" value="InterPro"/>
</dbReference>
<dbReference type="InterPro" id="IPR011856">
    <property type="entry name" value="tRNA_endonuc-like_dom_sf"/>
</dbReference>
<dbReference type="AlphaFoldDB" id="A0A267MQH7"/>